<dbReference type="AlphaFoldDB" id="A0A9N8HYT0"/>
<evidence type="ECO:0000256" key="1">
    <source>
        <dbReference type="SAM" id="MobiDB-lite"/>
    </source>
</evidence>
<proteinExistence type="predicted"/>
<name>A0A9N8HYT0_9STRA</name>
<evidence type="ECO:0000313" key="4">
    <source>
        <dbReference type="Proteomes" id="UP001153069"/>
    </source>
</evidence>
<feature type="domain" description="DUF6824" evidence="2">
    <location>
        <begin position="31"/>
        <end position="113"/>
    </location>
</feature>
<feature type="compositionally biased region" description="Low complexity" evidence="1">
    <location>
        <begin position="11"/>
        <end position="20"/>
    </location>
</feature>
<comment type="caution">
    <text evidence="3">The sequence shown here is derived from an EMBL/GenBank/DDBJ whole genome shotgun (WGS) entry which is preliminary data.</text>
</comment>
<dbReference type="InterPro" id="IPR049227">
    <property type="entry name" value="DUF6824"/>
</dbReference>
<accession>A0A9N8HYT0</accession>
<keyword evidence="4" id="KW-1185">Reference proteome</keyword>
<evidence type="ECO:0000313" key="3">
    <source>
        <dbReference type="EMBL" id="CAB9530771.1"/>
    </source>
</evidence>
<feature type="region of interest" description="Disordered" evidence="1">
    <location>
        <begin position="202"/>
        <end position="221"/>
    </location>
</feature>
<dbReference type="Proteomes" id="UP001153069">
    <property type="component" value="Unassembled WGS sequence"/>
</dbReference>
<dbReference type="EMBL" id="CAICTM010003031">
    <property type="protein sequence ID" value="CAB9530771.1"/>
    <property type="molecule type" value="Genomic_DNA"/>
</dbReference>
<protein>
    <recommendedName>
        <fullName evidence="2">DUF6824 domain-containing protein</fullName>
    </recommendedName>
</protein>
<evidence type="ECO:0000259" key="2">
    <source>
        <dbReference type="Pfam" id="PF20710"/>
    </source>
</evidence>
<reference evidence="3" key="1">
    <citation type="submission" date="2020-06" db="EMBL/GenBank/DDBJ databases">
        <authorList>
            <consortium name="Plant Systems Biology data submission"/>
        </authorList>
    </citation>
    <scope>NUCLEOTIDE SEQUENCE</scope>
    <source>
        <strain evidence="3">D6</strain>
    </source>
</reference>
<gene>
    <name evidence="3" type="ORF">SEMRO_3033_G342540.1</name>
</gene>
<dbReference type="Pfam" id="PF20710">
    <property type="entry name" value="DUF6824"/>
    <property type="match status" value="1"/>
</dbReference>
<feature type="region of interest" description="Disordered" evidence="1">
    <location>
        <begin position="1"/>
        <end position="20"/>
    </location>
</feature>
<feature type="compositionally biased region" description="Pro residues" evidence="1">
    <location>
        <begin position="1"/>
        <end position="10"/>
    </location>
</feature>
<organism evidence="3 4">
    <name type="scientific">Seminavis robusta</name>
    <dbReference type="NCBI Taxonomy" id="568900"/>
    <lineage>
        <taxon>Eukaryota</taxon>
        <taxon>Sar</taxon>
        <taxon>Stramenopiles</taxon>
        <taxon>Ochrophyta</taxon>
        <taxon>Bacillariophyta</taxon>
        <taxon>Bacillariophyceae</taxon>
        <taxon>Bacillariophycidae</taxon>
        <taxon>Naviculales</taxon>
        <taxon>Naviculaceae</taxon>
        <taxon>Seminavis</taxon>
    </lineage>
</organism>
<sequence>MTAPSPPIAPIAPVAETTPPATGEIVPTDLDVLCGKTKQIISHPGTIRYQMVVDSYTQRYIQADTKYAKMQVTKALYEHLKTTSRFLKFNDKENAWEEISALAARDKIGHALRFAVNNVTNTEKKRRKNKRGHRRVGSDFSAASLASIASEVSVQSAATASSGVNSLMNALAASMTITQHQQHQIRPPNAASTSSSAAINNHTAINSNSNGNLSSNGHNKNSNIEDIDGIWSPSDGIWSPSALHPLMEPCPLPSLVNIPDVANSTNQEDDEQFGLEDFSDPLDNLVLSMMQQPIYEFDVDPNEDL</sequence>